<dbReference type="Gene3D" id="2.10.260.10">
    <property type="match status" value="1"/>
</dbReference>
<dbReference type="SUPFAM" id="SSF89447">
    <property type="entry name" value="AbrB/MazE/MraZ-like"/>
    <property type="match status" value="1"/>
</dbReference>
<evidence type="ECO:0000313" key="2">
    <source>
        <dbReference type="Proteomes" id="UP000070284"/>
    </source>
</evidence>
<dbReference type="InterPro" id="IPR037914">
    <property type="entry name" value="SpoVT-AbrB_sf"/>
</dbReference>
<sequence>MWTTDTTEMFLSHENKKSHWLVRMIIRKVDSKGRMVLPEELRKDKVAVTRFANRAIVVPLEDPYEDLCGKISGPPLKELRKRTEEWLLEETAKDAE</sequence>
<dbReference type="AlphaFoldDB" id="A0A133UKT1"/>
<gene>
    <name evidence="1" type="ORF">AKJ65_03540</name>
</gene>
<proteinExistence type="predicted"/>
<comment type="caution">
    <text evidence="1">The sequence shown here is derived from an EMBL/GenBank/DDBJ whole genome shotgun (WGS) entry which is preliminary data.</text>
</comment>
<reference evidence="1 2" key="1">
    <citation type="journal article" date="2016" name="Sci. Rep.">
        <title>Metabolic traits of an uncultured archaeal lineage -MSBL1- from brine pools of the Red Sea.</title>
        <authorList>
            <person name="Mwirichia R."/>
            <person name="Alam I."/>
            <person name="Rashid M."/>
            <person name="Vinu M."/>
            <person name="Ba-Alawi W."/>
            <person name="Anthony Kamau A."/>
            <person name="Kamanda Ngugi D."/>
            <person name="Goker M."/>
            <person name="Klenk H.P."/>
            <person name="Bajic V."/>
            <person name="Stingl U."/>
        </authorList>
    </citation>
    <scope>NUCLEOTIDE SEQUENCE [LARGE SCALE GENOMIC DNA]</scope>
    <source>
        <strain evidence="1">SCGC-AAA259E19</strain>
    </source>
</reference>
<evidence type="ECO:0008006" key="3">
    <source>
        <dbReference type="Google" id="ProtNLM"/>
    </source>
</evidence>
<dbReference type="Proteomes" id="UP000070284">
    <property type="component" value="Unassembled WGS sequence"/>
</dbReference>
<evidence type="ECO:0000313" key="1">
    <source>
        <dbReference type="EMBL" id="KXA94750.1"/>
    </source>
</evidence>
<dbReference type="EMBL" id="LHXO01000041">
    <property type="protein sequence ID" value="KXA94750.1"/>
    <property type="molecule type" value="Genomic_DNA"/>
</dbReference>
<keyword evidence="2" id="KW-1185">Reference proteome</keyword>
<organism evidence="1 2">
    <name type="scientific">candidate division MSBL1 archaeon SCGC-AAA259E19</name>
    <dbReference type="NCBI Taxonomy" id="1698264"/>
    <lineage>
        <taxon>Archaea</taxon>
        <taxon>Methanobacteriati</taxon>
        <taxon>Methanobacteriota</taxon>
        <taxon>candidate division MSBL1</taxon>
    </lineage>
</organism>
<protein>
    <recommendedName>
        <fullName evidence="3">SpoVT-AbrB domain-containing protein</fullName>
    </recommendedName>
</protein>
<accession>A0A133UKT1</accession>
<name>A0A133UKT1_9EURY</name>